<gene>
    <name evidence="2" type="ORF">BCL74_0288</name>
</gene>
<evidence type="ECO:0000256" key="1">
    <source>
        <dbReference type="SAM" id="MobiDB-lite"/>
    </source>
</evidence>
<comment type="caution">
    <text evidence="2">The sequence shown here is derived from an EMBL/GenBank/DDBJ whole genome shotgun (WGS) entry which is preliminary data.</text>
</comment>
<accession>A0A420WNH1</accession>
<dbReference type="OrthoDB" id="9957618at2"/>
<dbReference type="Proteomes" id="UP000277424">
    <property type="component" value="Unassembled WGS sequence"/>
</dbReference>
<feature type="region of interest" description="Disordered" evidence="1">
    <location>
        <begin position="58"/>
        <end position="112"/>
    </location>
</feature>
<evidence type="ECO:0000313" key="2">
    <source>
        <dbReference type="EMBL" id="RKQ72520.1"/>
    </source>
</evidence>
<reference evidence="2 3" key="1">
    <citation type="submission" date="2018-10" db="EMBL/GenBank/DDBJ databases">
        <title>Comparative analysis of microorganisms from saline springs in Andes Mountain Range, Colombia.</title>
        <authorList>
            <person name="Rubin E."/>
        </authorList>
    </citation>
    <scope>NUCLEOTIDE SEQUENCE [LARGE SCALE GENOMIC DNA]</scope>
    <source>
        <strain evidence="2 3">USBA 36</strain>
    </source>
</reference>
<protein>
    <submittedName>
        <fullName evidence="2">Uncharacterized protein</fullName>
    </submittedName>
</protein>
<sequence length="112" mass="11293">MTMRTLINKTTLPALLVAGLVGVAATAPASATVWGASDANPTALNMVTDYERTQASVQPIDTGLPGNASGASDADPTAGNRNLAVNVIDGDAAPSQAQLSQNPNTNVEVGIY</sequence>
<proteinExistence type="predicted"/>
<dbReference type="RefSeq" id="WP_008942733.1">
    <property type="nucleotide sequence ID" value="NZ_RBIG01000001.1"/>
</dbReference>
<feature type="compositionally biased region" description="Polar residues" evidence="1">
    <location>
        <begin position="95"/>
        <end position="112"/>
    </location>
</feature>
<name>A0A420WNH1_9PROT</name>
<dbReference type="EMBL" id="RBIG01000001">
    <property type="protein sequence ID" value="RKQ72520.1"/>
    <property type="molecule type" value="Genomic_DNA"/>
</dbReference>
<dbReference type="AlphaFoldDB" id="A0A420WNH1"/>
<evidence type="ECO:0000313" key="3">
    <source>
        <dbReference type="Proteomes" id="UP000277424"/>
    </source>
</evidence>
<organism evidence="2 3">
    <name type="scientific">Oceanibaculum indicum</name>
    <dbReference type="NCBI Taxonomy" id="526216"/>
    <lineage>
        <taxon>Bacteria</taxon>
        <taxon>Pseudomonadati</taxon>
        <taxon>Pseudomonadota</taxon>
        <taxon>Alphaproteobacteria</taxon>
        <taxon>Rhodospirillales</taxon>
        <taxon>Oceanibaculaceae</taxon>
        <taxon>Oceanibaculum</taxon>
    </lineage>
</organism>